<dbReference type="InterPro" id="IPR057394">
    <property type="entry name" value="PIGBOS1"/>
</dbReference>
<keyword evidence="4" id="KW-1185">Reference proteome</keyword>
<keyword evidence="2" id="KW-0812">Transmembrane</keyword>
<accession>A0A1L9SIX6</accession>
<name>A0A1L9SIX6_9EURO</name>
<feature type="transmembrane region" description="Helical" evidence="2">
    <location>
        <begin position="6"/>
        <end position="23"/>
    </location>
</feature>
<dbReference type="Pfam" id="PF23670">
    <property type="entry name" value="PIGBOS1"/>
    <property type="match status" value="1"/>
</dbReference>
<dbReference type="VEuPathDB" id="FungiDB:ASPZODRAFT_132123"/>
<sequence>MSRNFLPAVLAIGVGVFTGYYTFQPALRELQTEKASTQLPPPVPNTSSTQISEKDAWTSSTKTGHDPQN</sequence>
<feature type="compositionally biased region" description="Polar residues" evidence="1">
    <location>
        <begin position="45"/>
        <end position="62"/>
    </location>
</feature>
<evidence type="ECO:0000256" key="2">
    <source>
        <dbReference type="SAM" id="Phobius"/>
    </source>
</evidence>
<protein>
    <submittedName>
        <fullName evidence="3">Uncharacterized protein</fullName>
    </submittedName>
</protein>
<evidence type="ECO:0000313" key="3">
    <source>
        <dbReference type="EMBL" id="OJJ47169.1"/>
    </source>
</evidence>
<dbReference type="RefSeq" id="XP_022581679.1">
    <property type="nucleotide sequence ID" value="XM_022722941.1"/>
</dbReference>
<evidence type="ECO:0000256" key="1">
    <source>
        <dbReference type="SAM" id="MobiDB-lite"/>
    </source>
</evidence>
<gene>
    <name evidence="3" type="ORF">ASPZODRAFT_132123</name>
</gene>
<dbReference type="EMBL" id="KV878341">
    <property type="protein sequence ID" value="OJJ47169.1"/>
    <property type="molecule type" value="Genomic_DNA"/>
</dbReference>
<dbReference type="Proteomes" id="UP000184188">
    <property type="component" value="Unassembled WGS sequence"/>
</dbReference>
<reference evidence="4" key="1">
    <citation type="journal article" date="2017" name="Genome Biol.">
        <title>Comparative genomics reveals high biological diversity and specific adaptations in the industrially and medically important fungal genus Aspergillus.</title>
        <authorList>
            <person name="de Vries R.P."/>
            <person name="Riley R."/>
            <person name="Wiebenga A."/>
            <person name="Aguilar-Osorio G."/>
            <person name="Amillis S."/>
            <person name="Uchima C.A."/>
            <person name="Anderluh G."/>
            <person name="Asadollahi M."/>
            <person name="Askin M."/>
            <person name="Barry K."/>
            <person name="Battaglia E."/>
            <person name="Bayram O."/>
            <person name="Benocci T."/>
            <person name="Braus-Stromeyer S.A."/>
            <person name="Caldana C."/>
            <person name="Canovas D."/>
            <person name="Cerqueira G.C."/>
            <person name="Chen F."/>
            <person name="Chen W."/>
            <person name="Choi C."/>
            <person name="Clum A."/>
            <person name="Dos Santos R.A."/>
            <person name="Damasio A.R."/>
            <person name="Diallinas G."/>
            <person name="Emri T."/>
            <person name="Fekete E."/>
            <person name="Flipphi M."/>
            <person name="Freyberg S."/>
            <person name="Gallo A."/>
            <person name="Gournas C."/>
            <person name="Habgood R."/>
            <person name="Hainaut M."/>
            <person name="Harispe M.L."/>
            <person name="Henrissat B."/>
            <person name="Hilden K.S."/>
            <person name="Hope R."/>
            <person name="Hossain A."/>
            <person name="Karabika E."/>
            <person name="Karaffa L."/>
            <person name="Karanyi Z."/>
            <person name="Krasevec N."/>
            <person name="Kuo A."/>
            <person name="Kusch H."/>
            <person name="LaButti K."/>
            <person name="Lagendijk E.L."/>
            <person name="Lapidus A."/>
            <person name="Levasseur A."/>
            <person name="Lindquist E."/>
            <person name="Lipzen A."/>
            <person name="Logrieco A.F."/>
            <person name="MacCabe A."/>
            <person name="Maekelae M.R."/>
            <person name="Malavazi I."/>
            <person name="Melin P."/>
            <person name="Meyer V."/>
            <person name="Mielnichuk N."/>
            <person name="Miskei M."/>
            <person name="Molnar A.P."/>
            <person name="Mule G."/>
            <person name="Ngan C.Y."/>
            <person name="Orejas M."/>
            <person name="Orosz E."/>
            <person name="Ouedraogo J.P."/>
            <person name="Overkamp K.M."/>
            <person name="Park H.-S."/>
            <person name="Perrone G."/>
            <person name="Piumi F."/>
            <person name="Punt P.J."/>
            <person name="Ram A.F."/>
            <person name="Ramon A."/>
            <person name="Rauscher S."/>
            <person name="Record E."/>
            <person name="Riano-Pachon D.M."/>
            <person name="Robert V."/>
            <person name="Roehrig J."/>
            <person name="Ruller R."/>
            <person name="Salamov A."/>
            <person name="Salih N.S."/>
            <person name="Samson R.A."/>
            <person name="Sandor E."/>
            <person name="Sanguinetti M."/>
            <person name="Schuetze T."/>
            <person name="Sepcic K."/>
            <person name="Shelest E."/>
            <person name="Sherlock G."/>
            <person name="Sophianopoulou V."/>
            <person name="Squina F.M."/>
            <person name="Sun H."/>
            <person name="Susca A."/>
            <person name="Todd R.B."/>
            <person name="Tsang A."/>
            <person name="Unkles S.E."/>
            <person name="van de Wiele N."/>
            <person name="van Rossen-Uffink D."/>
            <person name="Oliveira J.V."/>
            <person name="Vesth T.C."/>
            <person name="Visser J."/>
            <person name="Yu J.-H."/>
            <person name="Zhou M."/>
            <person name="Andersen M.R."/>
            <person name="Archer D.B."/>
            <person name="Baker S.E."/>
            <person name="Benoit I."/>
            <person name="Brakhage A.A."/>
            <person name="Braus G.H."/>
            <person name="Fischer R."/>
            <person name="Frisvad J.C."/>
            <person name="Goldman G.H."/>
            <person name="Houbraken J."/>
            <person name="Oakley B."/>
            <person name="Pocsi I."/>
            <person name="Scazzocchio C."/>
            <person name="Seiboth B."/>
            <person name="vanKuyk P.A."/>
            <person name="Wortman J."/>
            <person name="Dyer P.S."/>
            <person name="Grigoriev I.V."/>
        </authorList>
    </citation>
    <scope>NUCLEOTIDE SEQUENCE [LARGE SCALE GENOMIC DNA]</scope>
    <source>
        <strain evidence="4">CBS 506.65</strain>
    </source>
</reference>
<organism evidence="3 4">
    <name type="scientific">Penicilliopsis zonata CBS 506.65</name>
    <dbReference type="NCBI Taxonomy" id="1073090"/>
    <lineage>
        <taxon>Eukaryota</taxon>
        <taxon>Fungi</taxon>
        <taxon>Dikarya</taxon>
        <taxon>Ascomycota</taxon>
        <taxon>Pezizomycotina</taxon>
        <taxon>Eurotiomycetes</taxon>
        <taxon>Eurotiomycetidae</taxon>
        <taxon>Eurotiales</taxon>
        <taxon>Aspergillaceae</taxon>
        <taxon>Penicilliopsis</taxon>
    </lineage>
</organism>
<proteinExistence type="predicted"/>
<dbReference type="GeneID" id="34609406"/>
<keyword evidence="2" id="KW-1133">Transmembrane helix</keyword>
<keyword evidence="2" id="KW-0472">Membrane</keyword>
<evidence type="ECO:0000313" key="4">
    <source>
        <dbReference type="Proteomes" id="UP000184188"/>
    </source>
</evidence>
<dbReference type="AlphaFoldDB" id="A0A1L9SIX6"/>
<feature type="region of interest" description="Disordered" evidence="1">
    <location>
        <begin position="32"/>
        <end position="69"/>
    </location>
</feature>
<dbReference type="OrthoDB" id="4093673at2759"/>